<evidence type="ECO:0000256" key="2">
    <source>
        <dbReference type="SAM" id="MobiDB-lite"/>
    </source>
</evidence>
<dbReference type="PANTHER" id="PTHR12289">
    <property type="entry name" value="METAXIN RELATED"/>
    <property type="match status" value="1"/>
</dbReference>
<feature type="domain" description="Metaxin glutathione S-transferase" evidence="3">
    <location>
        <begin position="131"/>
        <end position="195"/>
    </location>
</feature>
<dbReference type="InterPro" id="IPR040079">
    <property type="entry name" value="Glutathione_S-Trfase"/>
</dbReference>
<dbReference type="PANTHER" id="PTHR12289:SF41">
    <property type="entry name" value="FAILED AXON CONNECTIONS-RELATED"/>
    <property type="match status" value="1"/>
</dbReference>
<dbReference type="EMBL" id="JAJSOF020000003">
    <property type="protein sequence ID" value="KAJ4448931.1"/>
    <property type="molecule type" value="Genomic_DNA"/>
</dbReference>
<evidence type="ECO:0000313" key="5">
    <source>
        <dbReference type="EMBL" id="KAJ4448931.1"/>
    </source>
</evidence>
<dbReference type="SUPFAM" id="SSF47616">
    <property type="entry name" value="GST C-terminal domain-like"/>
    <property type="match status" value="1"/>
</dbReference>
<dbReference type="InterPro" id="IPR026928">
    <property type="entry name" value="FAX/IsoI-like"/>
</dbReference>
<evidence type="ECO:0000259" key="4">
    <source>
        <dbReference type="Pfam" id="PF17172"/>
    </source>
</evidence>
<dbReference type="CDD" id="cd03193">
    <property type="entry name" value="GST_C_Metaxin"/>
    <property type="match status" value="1"/>
</dbReference>
<dbReference type="InterPro" id="IPR012336">
    <property type="entry name" value="Thioredoxin-like_fold"/>
</dbReference>
<evidence type="ECO:0008006" key="7">
    <source>
        <dbReference type="Google" id="ProtNLM"/>
    </source>
</evidence>
<proteinExistence type="inferred from homology"/>
<sequence length="253" mass="29367">MKFRSKKGQLPFVELNGEEIADSAIILKELAQRFEKDLDAGLNNDQKNVSHAMISMIENHLVWVVAWWRTKYPENVIKGYKMNLQHALGTRIPNGILNFFFKFTFARKGAKKVKAQGMGVHKPEEIIEFGQNDLKVLSEVLADKPFFFGDDPTTLDIVAFASLAQVYFIDKEVQYSLRDYMLESCPNLVGHVNRMKERCFPDWDDICKTLDLNSHLPKPPPEEKENKEEKKKEKDEKEGDKEIEKEMEKEIEK</sequence>
<evidence type="ECO:0000259" key="3">
    <source>
        <dbReference type="Pfam" id="PF17171"/>
    </source>
</evidence>
<gene>
    <name evidence="5" type="ORF">ANN_00323</name>
</gene>
<accession>A0ABQ8TQG2</accession>
<organism evidence="5 6">
    <name type="scientific">Periplaneta americana</name>
    <name type="common">American cockroach</name>
    <name type="synonym">Blatta americana</name>
    <dbReference type="NCBI Taxonomy" id="6978"/>
    <lineage>
        <taxon>Eukaryota</taxon>
        <taxon>Metazoa</taxon>
        <taxon>Ecdysozoa</taxon>
        <taxon>Arthropoda</taxon>
        <taxon>Hexapoda</taxon>
        <taxon>Insecta</taxon>
        <taxon>Pterygota</taxon>
        <taxon>Neoptera</taxon>
        <taxon>Polyneoptera</taxon>
        <taxon>Dictyoptera</taxon>
        <taxon>Blattodea</taxon>
        <taxon>Blattoidea</taxon>
        <taxon>Blattidae</taxon>
        <taxon>Blattinae</taxon>
        <taxon>Periplaneta</taxon>
    </lineage>
</organism>
<feature type="compositionally biased region" description="Basic and acidic residues" evidence="2">
    <location>
        <begin position="220"/>
        <end position="253"/>
    </location>
</feature>
<dbReference type="Proteomes" id="UP001148838">
    <property type="component" value="Unassembled WGS sequence"/>
</dbReference>
<evidence type="ECO:0000313" key="6">
    <source>
        <dbReference type="Proteomes" id="UP001148838"/>
    </source>
</evidence>
<dbReference type="SFLD" id="SFLDS00019">
    <property type="entry name" value="Glutathione_Transferase_(cytos"/>
    <property type="match status" value="1"/>
</dbReference>
<dbReference type="InterPro" id="IPR036282">
    <property type="entry name" value="Glutathione-S-Trfase_C_sf"/>
</dbReference>
<name>A0ABQ8TQG2_PERAM</name>
<keyword evidence="6" id="KW-1185">Reference proteome</keyword>
<dbReference type="SFLD" id="SFLDG01200">
    <property type="entry name" value="SUF1.1"/>
    <property type="match status" value="1"/>
</dbReference>
<dbReference type="SFLD" id="SFLDG01180">
    <property type="entry name" value="SUF1"/>
    <property type="match status" value="1"/>
</dbReference>
<protein>
    <recommendedName>
        <fullName evidence="7">Failed axon connections protein</fullName>
    </recommendedName>
</protein>
<dbReference type="Pfam" id="PF17171">
    <property type="entry name" value="GST_C_6"/>
    <property type="match status" value="1"/>
</dbReference>
<comment type="similarity">
    <text evidence="1">Belongs to the FAX family.</text>
</comment>
<dbReference type="InterPro" id="IPR050931">
    <property type="entry name" value="Mito_Protein_Transport_Metaxin"/>
</dbReference>
<dbReference type="Gene3D" id="1.20.1050.10">
    <property type="match status" value="1"/>
</dbReference>
<dbReference type="InterPro" id="IPR033468">
    <property type="entry name" value="Metaxin_GST"/>
</dbReference>
<feature type="domain" description="Thioredoxin-like fold" evidence="4">
    <location>
        <begin position="4"/>
        <end position="75"/>
    </location>
</feature>
<reference evidence="5 6" key="1">
    <citation type="journal article" date="2022" name="Allergy">
        <title>Genome assembly and annotation of Periplaneta americana reveal a comprehensive cockroach allergen profile.</title>
        <authorList>
            <person name="Wang L."/>
            <person name="Xiong Q."/>
            <person name="Saelim N."/>
            <person name="Wang L."/>
            <person name="Nong W."/>
            <person name="Wan A.T."/>
            <person name="Shi M."/>
            <person name="Liu X."/>
            <person name="Cao Q."/>
            <person name="Hui J.H.L."/>
            <person name="Sookrung N."/>
            <person name="Leung T.F."/>
            <person name="Tungtrongchitr A."/>
            <person name="Tsui S.K.W."/>
        </authorList>
    </citation>
    <scope>NUCLEOTIDE SEQUENCE [LARGE SCALE GENOMIC DNA]</scope>
    <source>
        <strain evidence="5">PWHHKU_190912</strain>
    </source>
</reference>
<dbReference type="Pfam" id="PF17172">
    <property type="entry name" value="GST_N_4"/>
    <property type="match status" value="1"/>
</dbReference>
<comment type="caution">
    <text evidence="5">The sequence shown here is derived from an EMBL/GenBank/DDBJ whole genome shotgun (WGS) entry which is preliminary data.</text>
</comment>
<feature type="non-terminal residue" evidence="5">
    <location>
        <position position="253"/>
    </location>
</feature>
<feature type="region of interest" description="Disordered" evidence="2">
    <location>
        <begin position="211"/>
        <end position="253"/>
    </location>
</feature>
<evidence type="ECO:0000256" key="1">
    <source>
        <dbReference type="ARBA" id="ARBA00006475"/>
    </source>
</evidence>